<gene>
    <name evidence="1" type="ORF">NW762_007273</name>
</gene>
<dbReference type="AlphaFoldDB" id="A0A9W8S1P0"/>
<comment type="caution">
    <text evidence="1">The sequence shown here is derived from an EMBL/GenBank/DDBJ whole genome shotgun (WGS) entry which is preliminary data.</text>
</comment>
<dbReference type="EMBL" id="JAOQAZ010000013">
    <property type="protein sequence ID" value="KAJ4260532.1"/>
    <property type="molecule type" value="Genomic_DNA"/>
</dbReference>
<accession>A0A9W8S1P0</accession>
<name>A0A9W8S1P0_9HYPO</name>
<dbReference type="OrthoDB" id="62952at2759"/>
<keyword evidence="2" id="KW-1185">Reference proteome</keyword>
<sequence length="217" mass="25179">MHPQTNSSFFNLPSEVRAIIIQHYIVPSYKISNGLLTKRRSPSQRRELPALLLTCRRVYSEAKPLTSTHAYLAFYPPSADFCFYGSNLWSITHLEVRILSDQGFQNWCSSGCSLVIDDLLGLKHVGFQYDPVPECHVSDRDAYSMLFTSISNHASLETIRLRGFRPGEWPHKYWQLIKDKAFIDTTPPPKMRRWLESPQYTDEEKQKAMNFESCRVQ</sequence>
<reference evidence="1" key="1">
    <citation type="submission" date="2022-09" db="EMBL/GenBank/DDBJ databases">
        <title>Fusarium specimens isolated from Avocado Roots.</title>
        <authorList>
            <person name="Stajich J."/>
            <person name="Roper C."/>
            <person name="Heimlech-Rivalta G."/>
        </authorList>
    </citation>
    <scope>NUCLEOTIDE SEQUENCE</scope>
    <source>
        <strain evidence="1">CF00136</strain>
    </source>
</reference>
<evidence type="ECO:0000313" key="2">
    <source>
        <dbReference type="Proteomes" id="UP001152049"/>
    </source>
</evidence>
<organism evidence="1 2">
    <name type="scientific">Fusarium torreyae</name>
    <dbReference type="NCBI Taxonomy" id="1237075"/>
    <lineage>
        <taxon>Eukaryota</taxon>
        <taxon>Fungi</taxon>
        <taxon>Dikarya</taxon>
        <taxon>Ascomycota</taxon>
        <taxon>Pezizomycotina</taxon>
        <taxon>Sordariomycetes</taxon>
        <taxon>Hypocreomycetidae</taxon>
        <taxon>Hypocreales</taxon>
        <taxon>Nectriaceae</taxon>
        <taxon>Fusarium</taxon>
    </lineage>
</organism>
<proteinExistence type="predicted"/>
<evidence type="ECO:0008006" key="3">
    <source>
        <dbReference type="Google" id="ProtNLM"/>
    </source>
</evidence>
<evidence type="ECO:0000313" key="1">
    <source>
        <dbReference type="EMBL" id="KAJ4260532.1"/>
    </source>
</evidence>
<dbReference type="Proteomes" id="UP001152049">
    <property type="component" value="Unassembled WGS sequence"/>
</dbReference>
<protein>
    <recommendedName>
        <fullName evidence="3">F-box domain-containing protein</fullName>
    </recommendedName>
</protein>